<dbReference type="Pfam" id="PF06605">
    <property type="entry name" value="Prophage_tail"/>
    <property type="match status" value="1"/>
</dbReference>
<gene>
    <name evidence="6" type="ORF">BUW47_01945</name>
</gene>
<organism evidence="6 7">
    <name type="scientific">Limosilactobacillus fermentum</name>
    <name type="common">Lactobacillus fermentum</name>
    <dbReference type="NCBI Taxonomy" id="1613"/>
    <lineage>
        <taxon>Bacteria</taxon>
        <taxon>Bacillati</taxon>
        <taxon>Bacillota</taxon>
        <taxon>Bacilli</taxon>
        <taxon>Lactobacillales</taxon>
        <taxon>Lactobacillaceae</taxon>
        <taxon>Limosilactobacillus</taxon>
    </lineage>
</organism>
<dbReference type="EMBL" id="CP019030">
    <property type="protein sequence ID" value="APU45277.1"/>
    <property type="molecule type" value="Genomic_DNA"/>
</dbReference>
<name>A0A1L7GTA9_LIMFE</name>
<dbReference type="PROSITE" id="PS51935">
    <property type="entry name" value="NLPC_P60"/>
    <property type="match status" value="1"/>
</dbReference>
<dbReference type="InterPro" id="IPR010572">
    <property type="entry name" value="Tail_dom"/>
</dbReference>
<dbReference type="AlphaFoldDB" id="A0A1L7GTA9"/>
<keyword evidence="3" id="KW-0378">Hydrolase</keyword>
<evidence type="ECO:0000259" key="5">
    <source>
        <dbReference type="PROSITE" id="PS51935"/>
    </source>
</evidence>
<evidence type="ECO:0000256" key="2">
    <source>
        <dbReference type="ARBA" id="ARBA00022670"/>
    </source>
</evidence>
<evidence type="ECO:0000256" key="1">
    <source>
        <dbReference type="ARBA" id="ARBA00007074"/>
    </source>
</evidence>
<keyword evidence="4" id="KW-0788">Thiol protease</keyword>
<dbReference type="Proteomes" id="UP000185427">
    <property type="component" value="Chromosome"/>
</dbReference>
<protein>
    <recommendedName>
        <fullName evidence="5">NlpC/P60 domain-containing protein</fullName>
    </recommendedName>
</protein>
<proteinExistence type="inferred from homology"/>
<dbReference type="Gene3D" id="3.55.50.40">
    <property type="match status" value="1"/>
</dbReference>
<dbReference type="PANTHER" id="PTHR47359:SF3">
    <property type="entry name" value="NLP_P60 DOMAIN-CONTAINING PROTEIN-RELATED"/>
    <property type="match status" value="1"/>
</dbReference>
<evidence type="ECO:0000313" key="7">
    <source>
        <dbReference type="Proteomes" id="UP000185427"/>
    </source>
</evidence>
<dbReference type="SUPFAM" id="SSF54001">
    <property type="entry name" value="Cysteine proteinases"/>
    <property type="match status" value="1"/>
</dbReference>
<sequence>MLGIPIKDYKGNEAVVLAYAVSITDTINSFPTLAFSFGATGQNLQVEGMIGPDTTFTVDGQQYRLTTSNPVPNTSYRVYAITATHIAYDLHGVYQPMTLTGSQSLKACLDLMTQGTPFKYQIDGNFSDHDFGTETIGNGHGDDILSTIAQAWACEYWFDNQTVHIAKTIGDQDSFVFVDRINTTSISFNEDYSNMFTAIHGYGKQNDQEATSDDGTVTTTNTSDFINYAKSFVGKVPYLWGGSSTSGWDCSGFVAYVYNHYGVAMQQPTTNEEYQGSVVGPPYQTGDMLFWGARGSTYHVALALDSNTLVMAANEQRGTVIQPISAWPPDFGVRNSSMNAKLQDTATSDSNATTNLPVTYTCEADYISPLVDKGVSKRWDSPFTSDTITDEATLKDALKAKLHDYPDVQYTMSWVNFKGKALGFNNSIKVGNTGWIRDRYGTDVSVRIQSYTKYLDNMVGNNSTITFGNKIFSSSIWDTRAQQLADAQSLIKQEIQRMAARQNIVRSNDVPTLTEKEVANLEQYVGSNDQAK</sequence>
<evidence type="ECO:0000256" key="3">
    <source>
        <dbReference type="ARBA" id="ARBA00022801"/>
    </source>
</evidence>
<dbReference type="InterPro" id="IPR038765">
    <property type="entry name" value="Papain-like_cys_pep_sf"/>
</dbReference>
<evidence type="ECO:0000256" key="4">
    <source>
        <dbReference type="ARBA" id="ARBA00022807"/>
    </source>
</evidence>
<dbReference type="GO" id="GO:0006508">
    <property type="term" value="P:proteolysis"/>
    <property type="evidence" value="ECO:0007669"/>
    <property type="project" value="UniProtKB-KW"/>
</dbReference>
<dbReference type="PANTHER" id="PTHR47359">
    <property type="entry name" value="PEPTIDOGLYCAN DL-ENDOPEPTIDASE CWLO"/>
    <property type="match status" value="1"/>
</dbReference>
<dbReference type="GO" id="GO:0008234">
    <property type="term" value="F:cysteine-type peptidase activity"/>
    <property type="evidence" value="ECO:0007669"/>
    <property type="project" value="UniProtKB-KW"/>
</dbReference>
<dbReference type="InterPro" id="IPR000064">
    <property type="entry name" value="NLP_P60_dom"/>
</dbReference>
<evidence type="ECO:0000313" key="6">
    <source>
        <dbReference type="EMBL" id="APU45277.1"/>
    </source>
</evidence>
<comment type="similarity">
    <text evidence="1">Belongs to the peptidase C40 family.</text>
</comment>
<accession>A0A1L7GTA9</accession>
<dbReference type="Gene3D" id="3.90.1720.10">
    <property type="entry name" value="endopeptidase domain like (from Nostoc punctiforme)"/>
    <property type="match status" value="1"/>
</dbReference>
<dbReference type="Pfam" id="PF00877">
    <property type="entry name" value="NLPC_P60"/>
    <property type="match status" value="1"/>
</dbReference>
<keyword evidence="2" id="KW-0645">Protease</keyword>
<dbReference type="OrthoDB" id="1654978at2"/>
<dbReference type="RefSeq" id="WP_075667117.1">
    <property type="nucleotide sequence ID" value="NZ_CP019030.1"/>
</dbReference>
<dbReference type="InterPro" id="IPR051794">
    <property type="entry name" value="PG_Endopeptidase_C40"/>
</dbReference>
<feature type="domain" description="NlpC/P60" evidence="5">
    <location>
        <begin position="219"/>
        <end position="343"/>
    </location>
</feature>
<reference evidence="6 7" key="1">
    <citation type="submission" date="2016-12" db="EMBL/GenBank/DDBJ databases">
        <title>Complete Genome Sequence of Lactobacillus fermentum Strain SNUV175, a Probiotic for Treatment of Bacterial Vaginosis.</title>
        <authorList>
            <person name="Lee S."/>
            <person name="You H.J."/>
            <person name="Kwon B."/>
            <person name="Ko G."/>
        </authorList>
    </citation>
    <scope>NUCLEOTIDE SEQUENCE [LARGE SCALE GENOMIC DNA]</scope>
    <source>
        <strain evidence="6 7">SNUV175</strain>
    </source>
</reference>